<organism evidence="1 2">
    <name type="scientific">Mycetohabitans rhizoxinica</name>
    <dbReference type="NCBI Taxonomy" id="412963"/>
    <lineage>
        <taxon>Bacteria</taxon>
        <taxon>Pseudomonadati</taxon>
        <taxon>Pseudomonadota</taxon>
        <taxon>Betaproteobacteria</taxon>
        <taxon>Burkholderiales</taxon>
        <taxon>Burkholderiaceae</taxon>
        <taxon>Mycetohabitans</taxon>
    </lineage>
</organism>
<evidence type="ECO:0000313" key="1">
    <source>
        <dbReference type="EMBL" id="WXK39171.1"/>
    </source>
</evidence>
<sequence>MKRLARLLPLRAFGRLRHLRGLVPCGASSPPATSLGLLIGGATPAQRPTAPMHDGMAHVVREYMELPSSLPAFARVPLRHGVPQAEPARGRPWREDDPVRVYRSASRVVLVGHIDAVCSMIDRYIAAEETGVAHGLLD</sequence>
<dbReference type="Proteomes" id="UP001493153">
    <property type="component" value="Chromosome"/>
</dbReference>
<gene>
    <name evidence="1" type="ORF">IHE29_07710</name>
</gene>
<name>A0ABZ2PZM5_9BURK</name>
<evidence type="ECO:0000313" key="2">
    <source>
        <dbReference type="Proteomes" id="UP001493153"/>
    </source>
</evidence>
<protein>
    <submittedName>
        <fullName evidence="1">Uncharacterized protein</fullName>
    </submittedName>
</protein>
<dbReference type="RefSeq" id="WP_338911585.1">
    <property type="nucleotide sequence ID" value="NZ_CP062176.1"/>
</dbReference>
<accession>A0ABZ2PZM5</accession>
<keyword evidence="2" id="KW-1185">Reference proteome</keyword>
<proteinExistence type="predicted"/>
<dbReference type="EMBL" id="CP062176">
    <property type="protein sequence ID" value="WXK39171.1"/>
    <property type="molecule type" value="Genomic_DNA"/>
</dbReference>
<reference evidence="1 2" key="1">
    <citation type="submission" date="2020-09" db="EMBL/GenBank/DDBJ databases">
        <title>Genome sequences of Mycetohabitans spp.</title>
        <authorList>
            <person name="Carter M.E."/>
            <person name="Carpenter S.C.D."/>
            <person name="Bogdanove A.J."/>
        </authorList>
    </citation>
    <scope>NUCLEOTIDE SEQUENCE [LARGE SCALE GENOMIC DNA]</scope>
    <source>
        <strain evidence="1 2">B12</strain>
    </source>
</reference>